<dbReference type="AlphaFoldDB" id="A0A6J7ALP6"/>
<dbReference type="EMBL" id="CAEZYF010000007">
    <property type="protein sequence ID" value="CAB4721652.1"/>
    <property type="molecule type" value="Genomic_DNA"/>
</dbReference>
<dbReference type="EMBL" id="CAESGF010000004">
    <property type="protein sequence ID" value="CAB4363085.1"/>
    <property type="molecule type" value="Genomic_DNA"/>
</dbReference>
<evidence type="ECO:0000313" key="5">
    <source>
        <dbReference type="EMBL" id="CAB4850688.1"/>
    </source>
</evidence>
<dbReference type="EMBL" id="CAFBMT010000004">
    <property type="protein sequence ID" value="CAB4922693.1"/>
    <property type="molecule type" value="Genomic_DNA"/>
</dbReference>
<organism evidence="4">
    <name type="scientific">freshwater metagenome</name>
    <dbReference type="NCBI Taxonomy" id="449393"/>
    <lineage>
        <taxon>unclassified sequences</taxon>
        <taxon>metagenomes</taxon>
        <taxon>ecological metagenomes</taxon>
    </lineage>
</organism>
<reference evidence="4" key="1">
    <citation type="submission" date="2020-05" db="EMBL/GenBank/DDBJ databases">
        <authorList>
            <person name="Chiriac C."/>
            <person name="Salcher M."/>
            <person name="Ghai R."/>
            <person name="Kavagutti S V."/>
        </authorList>
    </citation>
    <scope>NUCLEOTIDE SEQUENCE</scope>
</reference>
<dbReference type="Gene3D" id="2.40.160.200">
    <property type="entry name" value="LURP1-related"/>
    <property type="match status" value="1"/>
</dbReference>
<evidence type="ECO:0000313" key="4">
    <source>
        <dbReference type="EMBL" id="CAB4833871.1"/>
    </source>
</evidence>
<protein>
    <submittedName>
        <fullName evidence="4">Unannotated protein</fullName>
    </submittedName>
</protein>
<evidence type="ECO:0000313" key="7">
    <source>
        <dbReference type="EMBL" id="CAB4973910.1"/>
    </source>
</evidence>
<dbReference type="InterPro" id="IPR018929">
    <property type="entry name" value="DUF2510"/>
</dbReference>
<dbReference type="GO" id="GO:0017128">
    <property type="term" value="F:phospholipid scramblase activity"/>
    <property type="evidence" value="ECO:0007669"/>
    <property type="project" value="InterPro"/>
</dbReference>
<evidence type="ECO:0000313" key="2">
    <source>
        <dbReference type="EMBL" id="CAB4363085.1"/>
    </source>
</evidence>
<dbReference type="Pfam" id="PF03803">
    <property type="entry name" value="Scramblase"/>
    <property type="match status" value="1"/>
</dbReference>
<dbReference type="InterPro" id="IPR005552">
    <property type="entry name" value="Scramblase"/>
</dbReference>
<dbReference type="PANTHER" id="PTHR23248:SF9">
    <property type="entry name" value="PHOSPHOLIPID SCRAMBLASE"/>
    <property type="match status" value="1"/>
</dbReference>
<dbReference type="EMBL" id="CAFBOL010000005">
    <property type="protein sequence ID" value="CAB4973910.1"/>
    <property type="molecule type" value="Genomic_DNA"/>
</dbReference>
<dbReference type="GO" id="GO:0005886">
    <property type="term" value="C:plasma membrane"/>
    <property type="evidence" value="ECO:0007669"/>
    <property type="project" value="TreeGrafter"/>
</dbReference>
<proteinExistence type="predicted"/>
<sequence>MRYWNGTAWTEHVSDNGVQGVDPLQPKGLDKLDSALTIGNEGDAAKIQQQLYGDQKYRSANVQDAAFHGGGTIFTEPILVVNQKAKLIELNNQYSVFNKDGQQIAAVNQVGQSAAKKAIRLLSNLDQFMTHKLEITDNAGHVLLRITRPAKLMKSTVIVSDGNDQEIGRIVQENMIGKIHFALQAGGYTYGAIKAENWRAWNFRIEDHQGTEIARITKTFEGLAKTMFTTADNYVVQIHTQIPQPLNSLIVAAALSVDTALKQDSRGFS</sequence>
<dbReference type="InterPro" id="IPR038595">
    <property type="entry name" value="LOR_sf"/>
</dbReference>
<dbReference type="SUPFAM" id="SSF54518">
    <property type="entry name" value="Tubby C-terminal domain-like"/>
    <property type="match status" value="1"/>
</dbReference>
<evidence type="ECO:0000259" key="1">
    <source>
        <dbReference type="Pfam" id="PF10708"/>
    </source>
</evidence>
<dbReference type="EMBL" id="CAFAAV010000240">
    <property type="protein sequence ID" value="CAB4833871.1"/>
    <property type="molecule type" value="Genomic_DNA"/>
</dbReference>
<dbReference type="EMBL" id="CAFBIY010000061">
    <property type="protein sequence ID" value="CAB4850688.1"/>
    <property type="molecule type" value="Genomic_DNA"/>
</dbReference>
<dbReference type="InterPro" id="IPR025659">
    <property type="entry name" value="Tubby-like_C"/>
</dbReference>
<evidence type="ECO:0000313" key="6">
    <source>
        <dbReference type="EMBL" id="CAB4922693.1"/>
    </source>
</evidence>
<gene>
    <name evidence="3" type="ORF">UFOPK2656_01391</name>
    <name evidence="4" type="ORF">UFOPK3099_02438</name>
    <name evidence="5" type="ORF">UFOPK3267_01276</name>
    <name evidence="6" type="ORF">UFOPK3651_00962</name>
    <name evidence="7" type="ORF">UFOPK3931_00359</name>
    <name evidence="2" type="ORF">UFOPK4189_00863</name>
</gene>
<name>A0A6J7ALP6_9ZZZZ</name>
<dbReference type="PANTHER" id="PTHR23248">
    <property type="entry name" value="PHOSPHOLIPID SCRAMBLASE-RELATED"/>
    <property type="match status" value="1"/>
</dbReference>
<evidence type="ECO:0000313" key="3">
    <source>
        <dbReference type="EMBL" id="CAB4721652.1"/>
    </source>
</evidence>
<accession>A0A6J7ALP6</accession>
<dbReference type="Pfam" id="PF10708">
    <property type="entry name" value="DUF2510"/>
    <property type="match status" value="1"/>
</dbReference>
<feature type="domain" description="DUF2510" evidence="1">
    <location>
        <begin position="1"/>
        <end position="18"/>
    </location>
</feature>